<reference evidence="1" key="1">
    <citation type="submission" date="2019-05" db="EMBL/GenBank/DDBJ databases">
        <title>Whole genome sequencing of Pseudanabaena catenata USMAC16.</title>
        <authorList>
            <person name="Khan Z."/>
            <person name="Omar W.M."/>
            <person name="Convey P."/>
            <person name="Merican F."/>
            <person name="Najimudin N."/>
        </authorList>
    </citation>
    <scope>NUCLEOTIDE SEQUENCE</scope>
    <source>
        <strain evidence="1">USMAC16</strain>
    </source>
</reference>
<keyword evidence="2" id="KW-1185">Reference proteome</keyword>
<accession>A0A9X4MBL3</accession>
<evidence type="ECO:0000313" key="2">
    <source>
        <dbReference type="Proteomes" id="UP001152872"/>
    </source>
</evidence>
<sequence length="77" mass="9247">MSRLAPCKRKEFIRKLQKLEFEGVFSGTRHQFMIYKQCRLTIPSNLEYSVPQLKMMIKEIENILGREITIDEWNNLN</sequence>
<dbReference type="Proteomes" id="UP001152872">
    <property type="component" value="Unassembled WGS sequence"/>
</dbReference>
<comment type="caution">
    <text evidence="1">The sequence shown here is derived from an EMBL/GenBank/DDBJ whole genome shotgun (WGS) entry which is preliminary data.</text>
</comment>
<proteinExistence type="predicted"/>
<evidence type="ECO:0000313" key="1">
    <source>
        <dbReference type="EMBL" id="MDG3495395.1"/>
    </source>
</evidence>
<dbReference type="RefSeq" id="WP_009627518.1">
    <property type="nucleotide sequence ID" value="NZ_VBTY01000098.1"/>
</dbReference>
<dbReference type="EMBL" id="VBTY01000098">
    <property type="protein sequence ID" value="MDG3495395.1"/>
    <property type="molecule type" value="Genomic_DNA"/>
</dbReference>
<name>A0A9X4MBL3_9CYAN</name>
<dbReference type="AlphaFoldDB" id="A0A9X4MBL3"/>
<protein>
    <submittedName>
        <fullName evidence="1">Type II toxin-antitoxin system HicA family toxin</fullName>
    </submittedName>
</protein>
<organism evidence="1 2">
    <name type="scientific">Pseudanabaena catenata USMAC16</name>
    <dbReference type="NCBI Taxonomy" id="1855837"/>
    <lineage>
        <taxon>Bacteria</taxon>
        <taxon>Bacillati</taxon>
        <taxon>Cyanobacteriota</taxon>
        <taxon>Cyanophyceae</taxon>
        <taxon>Pseudanabaenales</taxon>
        <taxon>Pseudanabaenaceae</taxon>
        <taxon>Pseudanabaena</taxon>
    </lineage>
</organism>
<gene>
    <name evidence="1" type="ORF">FEV09_12570</name>
</gene>